<dbReference type="AlphaFoldDB" id="F0S0N3"/>
<dbReference type="KEGG" id="dte:Dester_1200"/>
<dbReference type="InterPro" id="IPR004136">
    <property type="entry name" value="NMO"/>
</dbReference>
<reference evidence="5" key="2">
    <citation type="submission" date="2011-02" db="EMBL/GenBank/DDBJ databases">
        <title>The complete genome of Desulfurobacterium thermolithotrophum DSM 11699.</title>
        <authorList>
            <consortium name="US DOE Joint Genome Institute (JGI-PGF)"/>
            <person name="Lucas S."/>
            <person name="Copeland A."/>
            <person name="Lapidus A."/>
            <person name="Bruce D."/>
            <person name="Goodwin L."/>
            <person name="Pitluck S."/>
            <person name="Kyrpides N."/>
            <person name="Mavromatis K."/>
            <person name="Pagani I."/>
            <person name="Ivanova N."/>
            <person name="Mikhailova N."/>
            <person name="Daligault H."/>
            <person name="Detter J.C."/>
            <person name="Tapia R."/>
            <person name="Han C."/>
            <person name="Land M."/>
            <person name="Hauser L."/>
            <person name="Markowitz V."/>
            <person name="Cheng J.-F."/>
            <person name="Hugenholtz P."/>
            <person name="Woyke T."/>
            <person name="Wu D."/>
            <person name="Spring S."/>
            <person name="Brambilla E."/>
            <person name="Klenk H.-P."/>
            <person name="Eisen J.A."/>
        </authorList>
    </citation>
    <scope>NUCLEOTIDE SEQUENCE [LARGE SCALE GENOMIC DNA]</scope>
    <source>
        <strain evidence="5">DSM 11699 / BSA</strain>
    </source>
</reference>
<dbReference type="EMBL" id="CP002543">
    <property type="protein sequence ID" value="ADY73836.1"/>
    <property type="molecule type" value="Genomic_DNA"/>
</dbReference>
<dbReference type="HOGENOM" id="CLU_038732_0_0_0"/>
<dbReference type="OrthoDB" id="9778912at2"/>
<dbReference type="GO" id="GO:0018580">
    <property type="term" value="F:nitronate monooxygenase activity"/>
    <property type="evidence" value="ECO:0007669"/>
    <property type="project" value="InterPro"/>
</dbReference>
<accession>F0S0N3</accession>
<dbReference type="InParanoid" id="F0S0N3"/>
<dbReference type="InterPro" id="IPR013785">
    <property type="entry name" value="Aldolase_TIM"/>
</dbReference>
<evidence type="ECO:0000313" key="4">
    <source>
        <dbReference type="EMBL" id="ADY73836.1"/>
    </source>
</evidence>
<name>F0S0N3_DESTD</name>
<dbReference type="RefSeq" id="WP_013638787.1">
    <property type="nucleotide sequence ID" value="NC_015185.1"/>
</dbReference>
<dbReference type="GO" id="GO:0051213">
    <property type="term" value="F:dioxygenase activity"/>
    <property type="evidence" value="ECO:0007669"/>
    <property type="project" value="UniProtKB-KW"/>
</dbReference>
<dbReference type="STRING" id="868864.Dester_1200"/>
<evidence type="ECO:0000256" key="3">
    <source>
        <dbReference type="ARBA" id="ARBA00023002"/>
    </source>
</evidence>
<proteinExistence type="predicted"/>
<dbReference type="Gene3D" id="3.20.20.70">
    <property type="entry name" value="Aldolase class I"/>
    <property type="match status" value="1"/>
</dbReference>
<keyword evidence="3" id="KW-0560">Oxidoreductase</keyword>
<dbReference type="PANTHER" id="PTHR32332:SF18">
    <property type="entry name" value="2-NITROPROPANE DIOXYGENASE"/>
    <property type="match status" value="1"/>
</dbReference>
<dbReference type="Proteomes" id="UP000007102">
    <property type="component" value="Chromosome"/>
</dbReference>
<dbReference type="CDD" id="cd04730">
    <property type="entry name" value="NPD_like"/>
    <property type="match status" value="1"/>
</dbReference>
<keyword evidence="2" id="KW-0288">FMN</keyword>
<dbReference type="PANTHER" id="PTHR32332">
    <property type="entry name" value="2-NITROPROPANE DIOXYGENASE"/>
    <property type="match status" value="1"/>
</dbReference>
<dbReference type="SUPFAM" id="SSF51412">
    <property type="entry name" value="Inosine monophosphate dehydrogenase (IMPDH)"/>
    <property type="match status" value="1"/>
</dbReference>
<keyword evidence="1" id="KW-0285">Flavoprotein</keyword>
<protein>
    <submittedName>
        <fullName evidence="4">2-nitropropane dioxygenase NPD</fullName>
    </submittedName>
</protein>
<dbReference type="Pfam" id="PF03060">
    <property type="entry name" value="NMO"/>
    <property type="match status" value="1"/>
</dbReference>
<reference evidence="4 5" key="1">
    <citation type="journal article" date="2011" name="Stand. Genomic Sci.">
        <title>Complete genome sequence of the thermophilic sulfur-reducer Desulfurobacterium thermolithotrophum type strain (BSA(T)) from a deep-sea hydrothermal vent.</title>
        <authorList>
            <person name="Goker M."/>
            <person name="Daligault H."/>
            <person name="Mwirichia R."/>
            <person name="Lapidus A."/>
            <person name="Lucas S."/>
            <person name="Deshpande S."/>
            <person name="Pagani I."/>
            <person name="Tapia R."/>
            <person name="Cheng J.F."/>
            <person name="Goodwin L."/>
            <person name="Pitluck S."/>
            <person name="Liolios K."/>
            <person name="Ivanova N."/>
            <person name="Mavromatis K."/>
            <person name="Mikhailova N."/>
            <person name="Pati A."/>
            <person name="Chen A."/>
            <person name="Palaniappan K."/>
            <person name="Han C."/>
            <person name="Land M."/>
            <person name="Hauser L."/>
            <person name="Pan C."/>
            <person name="Brambilla E.M."/>
            <person name="Rohde M."/>
            <person name="Spring S."/>
            <person name="Sikorski J."/>
            <person name="Wirth R."/>
            <person name="Detter J.C."/>
            <person name="Woyke T."/>
            <person name="Bristow J."/>
            <person name="Eisen J.A."/>
            <person name="Markowitz V."/>
            <person name="Hugenholtz P."/>
            <person name="Kyrpides N.C."/>
            <person name="Klenk H.P."/>
        </authorList>
    </citation>
    <scope>NUCLEOTIDE SEQUENCE [LARGE SCALE GENOMIC DNA]</scope>
    <source>
        <strain evidence="5">DSM 11699 / BSA</strain>
    </source>
</reference>
<sequence>MSRLPELKIKNLKPKYPIIQGGMGARVSLHKLAAAVANAGGIGVISAVLLHEKDRSKPKKTTCKGIEVESLGLKPYHYAWELAEEIKKAKELAPNGIIGVNIMYALTHFYELLMTAIDAGADLIIQGAGFGKDVFKICNLFDMPLIEIVATPKGAMLSERLGAAAVIVESGEAGGHLGTMDSIWDTLPKIVKAVKNIPVIAAGGIFDGKDMARAFELGAKGIQIATRFIATYECDAAPEFKDYIIKAKPEDSIYIKSPVGMPAHAVKNPFTEGLEKEGKIPHSCPYNCLKMCSGPDSIYCIADVLLKSVNGDVENGLVFAGSNVGRVNRIYHVDELVKELIEECKSELEKKNLNFGGD</sequence>
<dbReference type="eggNOG" id="COG2070">
    <property type="taxonomic scope" value="Bacteria"/>
</dbReference>
<organism evidence="4 5">
    <name type="scientific">Desulfurobacterium thermolithotrophum (strain DSM 11699 / BSA)</name>
    <dbReference type="NCBI Taxonomy" id="868864"/>
    <lineage>
        <taxon>Bacteria</taxon>
        <taxon>Pseudomonadati</taxon>
        <taxon>Aquificota</taxon>
        <taxon>Aquificia</taxon>
        <taxon>Desulfurobacteriales</taxon>
        <taxon>Desulfurobacteriaceae</taxon>
        <taxon>Desulfurobacterium</taxon>
    </lineage>
</organism>
<evidence type="ECO:0000313" key="5">
    <source>
        <dbReference type="Proteomes" id="UP000007102"/>
    </source>
</evidence>
<keyword evidence="4" id="KW-0223">Dioxygenase</keyword>
<evidence type="ECO:0000256" key="2">
    <source>
        <dbReference type="ARBA" id="ARBA00022643"/>
    </source>
</evidence>
<keyword evidence="5" id="KW-1185">Reference proteome</keyword>
<evidence type="ECO:0000256" key="1">
    <source>
        <dbReference type="ARBA" id="ARBA00022630"/>
    </source>
</evidence>
<gene>
    <name evidence="4" type="ordered locus">Dester_1200</name>
</gene>